<reference evidence="1" key="2">
    <citation type="submission" date="2025-09" db="UniProtKB">
        <authorList>
            <consortium name="EnsemblPlants"/>
        </authorList>
    </citation>
    <scope>IDENTIFICATION</scope>
</reference>
<reference evidence="1" key="1">
    <citation type="submission" date="2021-05" db="EMBL/GenBank/DDBJ databases">
        <authorList>
            <person name="Scholz U."/>
            <person name="Mascher M."/>
            <person name="Fiebig A."/>
        </authorList>
    </citation>
    <scope>NUCLEOTIDE SEQUENCE [LARGE SCALE GENOMIC DNA]</scope>
</reference>
<sequence length="249" mass="28041">MKEIQDKNPRMAANLVLSKEEDLTLEDLDKLFNELSKIQEDSRSCLPPLPHFHGAKNDSPSMKRNMLPPRGLLSYHMHATPSHHLMQPEFPSVPLQSPPPEQTTEPIIPMLLPQVHHSTPSSLAPHYSSLQQPIPEMIDDLLTHQDLHLHNYPNPCNTMHQQENYVGPNSTSEYNLEAFPLLSNSSVNDFVTDSTFCYDQWDYPMIDRSYYNGFRGMNSSLGYNGANVDQPSMGNGGWGYAPPGSPSNE</sequence>
<keyword evidence="2" id="KW-1185">Reference proteome</keyword>
<protein>
    <submittedName>
        <fullName evidence="1">Uncharacterized protein</fullName>
    </submittedName>
</protein>
<name>A0ACD5WUT1_AVESA</name>
<dbReference type="Proteomes" id="UP001732700">
    <property type="component" value="Chromosome 4C"/>
</dbReference>
<proteinExistence type="predicted"/>
<evidence type="ECO:0000313" key="2">
    <source>
        <dbReference type="Proteomes" id="UP001732700"/>
    </source>
</evidence>
<evidence type="ECO:0000313" key="1">
    <source>
        <dbReference type="EnsemblPlants" id="AVESA.00010b.r2.4CG1287550.1.CDS.1"/>
    </source>
</evidence>
<accession>A0ACD5WUT1</accession>
<organism evidence="1 2">
    <name type="scientific">Avena sativa</name>
    <name type="common">Oat</name>
    <dbReference type="NCBI Taxonomy" id="4498"/>
    <lineage>
        <taxon>Eukaryota</taxon>
        <taxon>Viridiplantae</taxon>
        <taxon>Streptophyta</taxon>
        <taxon>Embryophyta</taxon>
        <taxon>Tracheophyta</taxon>
        <taxon>Spermatophyta</taxon>
        <taxon>Magnoliopsida</taxon>
        <taxon>Liliopsida</taxon>
        <taxon>Poales</taxon>
        <taxon>Poaceae</taxon>
        <taxon>BOP clade</taxon>
        <taxon>Pooideae</taxon>
        <taxon>Poodae</taxon>
        <taxon>Poeae</taxon>
        <taxon>Poeae Chloroplast Group 1 (Aveneae type)</taxon>
        <taxon>Aveninae</taxon>
        <taxon>Avena</taxon>
    </lineage>
</organism>
<dbReference type="EnsemblPlants" id="AVESA.00010b.r2.4CG1287550.1">
    <property type="protein sequence ID" value="AVESA.00010b.r2.4CG1287550.1.CDS.1"/>
    <property type="gene ID" value="AVESA.00010b.r2.4CG1287550"/>
</dbReference>